<feature type="domain" description="MutL C-terminal dimerisation" evidence="6">
    <location>
        <begin position="446"/>
        <end position="589"/>
    </location>
</feature>
<dbReference type="InterPro" id="IPR013507">
    <property type="entry name" value="DNA_mismatch_S5_2-like"/>
</dbReference>
<dbReference type="EMBL" id="JAASQI010000001">
    <property type="protein sequence ID" value="NIJ56441.1"/>
    <property type="molecule type" value="Genomic_DNA"/>
</dbReference>
<evidence type="ECO:0000259" key="6">
    <source>
        <dbReference type="SMART" id="SM00853"/>
    </source>
</evidence>
<keyword evidence="4 5" id="KW-0234">DNA repair</keyword>
<dbReference type="NCBIfam" id="NF000953">
    <property type="entry name" value="PRK00095.2-4"/>
    <property type="match status" value="1"/>
</dbReference>
<dbReference type="PANTHER" id="PTHR10073:SF12">
    <property type="entry name" value="DNA MISMATCH REPAIR PROTEIN MLH1"/>
    <property type="match status" value="1"/>
</dbReference>
<evidence type="ECO:0000313" key="9">
    <source>
        <dbReference type="Proteomes" id="UP001429580"/>
    </source>
</evidence>
<sequence>MAAGIAAGLAVRRLEPVLIDRIAAGEVIERPAAAIKELVENAVDAGARAIEVVVEAGGKRLIRVTDDGCGMSAIDLDLAVERHATSKLPEGDLFDIRSLGFRGEALPSIGAVAHLSILTRNGTDPNGWAIVVDGGRKESVRPAPAGRGTRIEVTDLFSATPARLKFLKSDRAEAQAAVEAVKRLALAHPQVRFTVAGDHLSTVDLPAEGDDEAALLRRLARILGAEFAPNAVPIDAEREGVAVTGFAGLPTYHRGTSTHIHATVNGRPVRDKQILGAVRAAYMDFLPSDRHPALMLRIACDPRLVDVNVHPAKSEVRFRDPGLVRGLIVGALKQALAGAGHRATTTGGLRTLAALRPQSIPEAMSPPMQGAPQPDLHIHTGQPFPSSVFGGRARPAPTTFDNWQAPTGFADSPQTAFHAFAPPAADARAGETAAMAEAVEQPLGAARAQVHENYIISQTRDGIVIVDQHAAHERLVYERLKRERAASGIARQLVLIPEIVEFDPSEADRLLAHGDTLAALGLVVEGFGAGAVAVQEVPAALVGGDIRALVRDVADTLTEWGDARALDERLDHVLATMACHGSVRSGRRLRPDEMNALLREMEATPFSGQCNHGRPTYVELKLSDIERLFGRS</sequence>
<dbReference type="NCBIfam" id="TIGR00585">
    <property type="entry name" value="mutl"/>
    <property type="match status" value="1"/>
</dbReference>
<dbReference type="InterPro" id="IPR014790">
    <property type="entry name" value="MutL_C"/>
</dbReference>
<dbReference type="SUPFAM" id="SSF54211">
    <property type="entry name" value="Ribosomal protein S5 domain 2-like"/>
    <property type="match status" value="1"/>
</dbReference>
<proteinExistence type="inferred from homology"/>
<dbReference type="InterPro" id="IPR002099">
    <property type="entry name" value="MutL/Mlh/PMS"/>
</dbReference>
<dbReference type="PANTHER" id="PTHR10073">
    <property type="entry name" value="DNA MISMATCH REPAIR PROTEIN MLH, PMS, MUTL"/>
    <property type="match status" value="1"/>
</dbReference>
<dbReference type="CDD" id="cd16926">
    <property type="entry name" value="HATPase_MutL-MLH-PMS-like"/>
    <property type="match status" value="1"/>
</dbReference>
<feature type="domain" description="DNA mismatch repair protein S5" evidence="7">
    <location>
        <begin position="219"/>
        <end position="337"/>
    </location>
</feature>
<dbReference type="Gene3D" id="3.30.230.10">
    <property type="match status" value="1"/>
</dbReference>
<dbReference type="InterPro" id="IPR042121">
    <property type="entry name" value="MutL_C_regsub"/>
</dbReference>
<accession>A0ABX0UTZ7</accession>
<dbReference type="PROSITE" id="PS00058">
    <property type="entry name" value="DNA_MISMATCH_REPAIR_1"/>
    <property type="match status" value="1"/>
</dbReference>
<protein>
    <recommendedName>
        <fullName evidence="2 5">DNA mismatch repair protein MutL</fullName>
    </recommendedName>
</protein>
<dbReference type="SMART" id="SM01340">
    <property type="entry name" value="DNA_mis_repair"/>
    <property type="match status" value="1"/>
</dbReference>
<evidence type="ECO:0000259" key="7">
    <source>
        <dbReference type="SMART" id="SM01340"/>
    </source>
</evidence>
<dbReference type="CDD" id="cd00782">
    <property type="entry name" value="MutL_Trans"/>
    <property type="match status" value="1"/>
</dbReference>
<dbReference type="InterPro" id="IPR014721">
    <property type="entry name" value="Ribsml_uS5_D2-typ_fold_subgr"/>
</dbReference>
<evidence type="ECO:0000313" key="8">
    <source>
        <dbReference type="EMBL" id="NIJ56441.1"/>
    </source>
</evidence>
<dbReference type="Gene3D" id="3.30.1370.100">
    <property type="entry name" value="MutL, C-terminal domain, regulatory subdomain"/>
    <property type="match status" value="1"/>
</dbReference>
<dbReference type="InterPro" id="IPR020568">
    <property type="entry name" value="Ribosomal_Su5_D2-typ_SF"/>
</dbReference>
<dbReference type="Gene3D" id="3.30.1540.20">
    <property type="entry name" value="MutL, C-terminal domain, dimerisation subdomain"/>
    <property type="match status" value="1"/>
</dbReference>
<evidence type="ECO:0000256" key="2">
    <source>
        <dbReference type="ARBA" id="ARBA00021975"/>
    </source>
</evidence>
<organism evidence="8 9">
    <name type="scientific">Pseudochelatococcus lubricantis</name>
    <dbReference type="NCBI Taxonomy" id="1538102"/>
    <lineage>
        <taxon>Bacteria</taxon>
        <taxon>Pseudomonadati</taxon>
        <taxon>Pseudomonadota</taxon>
        <taxon>Alphaproteobacteria</taxon>
        <taxon>Hyphomicrobiales</taxon>
        <taxon>Chelatococcaceae</taxon>
        <taxon>Pseudochelatococcus</taxon>
    </lineage>
</organism>
<dbReference type="InterPro" id="IPR038973">
    <property type="entry name" value="MutL/Mlh/Pms-like"/>
</dbReference>
<dbReference type="InterPro" id="IPR037198">
    <property type="entry name" value="MutL_C_sf"/>
</dbReference>
<evidence type="ECO:0000256" key="1">
    <source>
        <dbReference type="ARBA" id="ARBA00006082"/>
    </source>
</evidence>
<comment type="similarity">
    <text evidence="1 5">Belongs to the DNA mismatch repair MutL/HexB family.</text>
</comment>
<dbReference type="InterPro" id="IPR020667">
    <property type="entry name" value="DNA_mismatch_repair_MutL"/>
</dbReference>
<evidence type="ECO:0000256" key="4">
    <source>
        <dbReference type="ARBA" id="ARBA00023204"/>
    </source>
</evidence>
<comment type="function">
    <text evidence="5">This protein is involved in the repair of mismatches in DNA. It is required for dam-dependent methyl-directed DNA mismatch repair. May act as a 'molecular matchmaker', a protein that promotes the formation of a stable complex between two or more DNA-binding proteins in an ATP-dependent manner without itself being part of a final effector complex.</text>
</comment>
<evidence type="ECO:0000256" key="5">
    <source>
        <dbReference type="HAMAP-Rule" id="MF_00149"/>
    </source>
</evidence>
<dbReference type="InterPro" id="IPR036890">
    <property type="entry name" value="HATPase_C_sf"/>
</dbReference>
<comment type="caution">
    <text evidence="8">The sequence shown here is derived from an EMBL/GenBank/DDBJ whole genome shotgun (WGS) entry which is preliminary data.</text>
</comment>
<dbReference type="Pfam" id="PF13589">
    <property type="entry name" value="HATPase_c_3"/>
    <property type="match status" value="1"/>
</dbReference>
<keyword evidence="9" id="KW-1185">Reference proteome</keyword>
<dbReference type="SUPFAM" id="SSF55874">
    <property type="entry name" value="ATPase domain of HSP90 chaperone/DNA topoisomerase II/histidine kinase"/>
    <property type="match status" value="1"/>
</dbReference>
<dbReference type="Gene3D" id="3.30.565.10">
    <property type="entry name" value="Histidine kinase-like ATPase, C-terminal domain"/>
    <property type="match status" value="1"/>
</dbReference>
<name>A0ABX0UTZ7_9HYPH</name>
<gene>
    <name evidence="5" type="primary">mutL</name>
    <name evidence="8" type="ORF">FHS82_000254</name>
</gene>
<dbReference type="HAMAP" id="MF_00149">
    <property type="entry name" value="DNA_mis_repair"/>
    <property type="match status" value="1"/>
</dbReference>
<evidence type="ECO:0000256" key="3">
    <source>
        <dbReference type="ARBA" id="ARBA00022763"/>
    </source>
</evidence>
<dbReference type="Proteomes" id="UP001429580">
    <property type="component" value="Unassembled WGS sequence"/>
</dbReference>
<dbReference type="RefSeq" id="WP_166947914.1">
    <property type="nucleotide sequence ID" value="NZ_JAASQI010000001.1"/>
</dbReference>
<dbReference type="InterPro" id="IPR042120">
    <property type="entry name" value="MutL_C_dimsub"/>
</dbReference>
<keyword evidence="3 5" id="KW-0227">DNA damage</keyword>
<dbReference type="SMART" id="SM00853">
    <property type="entry name" value="MutL_C"/>
    <property type="match status" value="1"/>
</dbReference>
<dbReference type="SUPFAM" id="SSF118116">
    <property type="entry name" value="DNA mismatch repair protein MutL"/>
    <property type="match status" value="1"/>
</dbReference>
<reference evidence="8 9" key="1">
    <citation type="submission" date="2020-03" db="EMBL/GenBank/DDBJ databases">
        <title>Genomic Encyclopedia of Type Strains, Phase IV (KMG-IV): sequencing the most valuable type-strain genomes for metagenomic binning, comparative biology and taxonomic classification.</title>
        <authorList>
            <person name="Goeker M."/>
        </authorList>
    </citation>
    <scope>NUCLEOTIDE SEQUENCE [LARGE SCALE GENOMIC DNA]</scope>
    <source>
        <strain evidence="8 9">DSM 103870</strain>
    </source>
</reference>
<dbReference type="Pfam" id="PF01119">
    <property type="entry name" value="DNA_mis_repair"/>
    <property type="match status" value="1"/>
</dbReference>
<dbReference type="InterPro" id="IPR014762">
    <property type="entry name" value="DNA_mismatch_repair_CS"/>
</dbReference>
<dbReference type="Pfam" id="PF08676">
    <property type="entry name" value="MutL_C"/>
    <property type="match status" value="1"/>
</dbReference>